<dbReference type="Pfam" id="PF01522">
    <property type="entry name" value="Polysacc_deac_1"/>
    <property type="match status" value="1"/>
</dbReference>
<evidence type="ECO:0000259" key="1">
    <source>
        <dbReference type="PROSITE" id="PS51677"/>
    </source>
</evidence>
<dbReference type="InterPro" id="IPR002509">
    <property type="entry name" value="NODB_dom"/>
</dbReference>
<organism evidence="2 3">
    <name type="scientific">Luteipulveratus mongoliensis</name>
    <dbReference type="NCBI Taxonomy" id="571913"/>
    <lineage>
        <taxon>Bacteria</taxon>
        <taxon>Bacillati</taxon>
        <taxon>Actinomycetota</taxon>
        <taxon>Actinomycetes</taxon>
        <taxon>Micrococcales</taxon>
        <taxon>Dermacoccaceae</taxon>
        <taxon>Luteipulveratus</taxon>
    </lineage>
</organism>
<reference evidence="2 3" key="1">
    <citation type="submission" date="2015-03" db="EMBL/GenBank/DDBJ databases">
        <title>Luteipulveratus halotolerans sp. nov., a novel actinobacterium (Dermacoccaceae) from Sarawak, Malaysia.</title>
        <authorList>
            <person name="Juboi H."/>
            <person name="Basik A."/>
            <person name="Shamsul S.S."/>
            <person name="Arnold P."/>
            <person name="Schmitt E.K."/>
            <person name="Sanglier J.-J."/>
            <person name="Yeo T."/>
        </authorList>
    </citation>
    <scope>NUCLEOTIDE SEQUENCE [LARGE SCALE GENOMIC DNA]</scope>
    <source>
        <strain evidence="2 3">MN07-A0370</strain>
    </source>
</reference>
<sequence length="191" mass="20853">MDDRIPAAGRTIYLTFDDGPDPRWTPQVLRLLKQYGAHATFFEVGVHATEHPSLVRQVRQAGHRIGNHSWDHSDLTKLGPTALSSQLDRTATALGQPLRCVRPPYGAVNKTVTNAIHSRHQHVALWDVDTRDWSKPGANAIAQQAISGAHPGAVILMHDGGGDRSQSIAALATVLRNLHSRGYQLKSLPTC</sequence>
<dbReference type="InterPro" id="IPR050248">
    <property type="entry name" value="Polysacc_deacetylase_ArnD"/>
</dbReference>
<dbReference type="AlphaFoldDB" id="A0A0K1JPW8"/>
<dbReference type="PATRIC" id="fig|571913.6.peg.998"/>
<dbReference type="EMBL" id="CP011112">
    <property type="protein sequence ID" value="AKU18648.1"/>
    <property type="molecule type" value="Genomic_DNA"/>
</dbReference>
<dbReference type="GO" id="GO:0016810">
    <property type="term" value="F:hydrolase activity, acting on carbon-nitrogen (but not peptide) bonds"/>
    <property type="evidence" value="ECO:0007669"/>
    <property type="project" value="InterPro"/>
</dbReference>
<feature type="domain" description="NodB homology" evidence="1">
    <location>
        <begin position="10"/>
        <end position="186"/>
    </location>
</feature>
<dbReference type="STRING" id="571913.VV02_04890"/>
<dbReference type="GO" id="GO:0005975">
    <property type="term" value="P:carbohydrate metabolic process"/>
    <property type="evidence" value="ECO:0007669"/>
    <property type="project" value="InterPro"/>
</dbReference>
<gene>
    <name evidence="2" type="ORF">VV02_04890</name>
</gene>
<dbReference type="PROSITE" id="PS51677">
    <property type="entry name" value="NODB"/>
    <property type="match status" value="1"/>
</dbReference>
<protein>
    <submittedName>
        <fullName evidence="2">Polysaccharide deacetylase</fullName>
    </submittedName>
</protein>
<dbReference type="KEGG" id="lmoi:VV02_04890"/>
<name>A0A0K1JPW8_9MICO</name>
<proteinExistence type="predicted"/>
<dbReference type="InterPro" id="IPR011330">
    <property type="entry name" value="Glyco_hydro/deAcase_b/a-brl"/>
</dbReference>
<dbReference type="SUPFAM" id="SSF88713">
    <property type="entry name" value="Glycoside hydrolase/deacetylase"/>
    <property type="match status" value="1"/>
</dbReference>
<dbReference type="Gene3D" id="3.20.20.370">
    <property type="entry name" value="Glycoside hydrolase/deacetylase"/>
    <property type="match status" value="1"/>
</dbReference>
<evidence type="ECO:0000313" key="3">
    <source>
        <dbReference type="Proteomes" id="UP000066480"/>
    </source>
</evidence>
<dbReference type="CDD" id="cd10917">
    <property type="entry name" value="CE4_NodB_like_6s_7s"/>
    <property type="match status" value="1"/>
</dbReference>
<accession>A0A0K1JPW8</accession>
<dbReference type="Proteomes" id="UP000066480">
    <property type="component" value="Chromosome"/>
</dbReference>
<keyword evidence="3" id="KW-1185">Reference proteome</keyword>
<dbReference type="PANTHER" id="PTHR10587">
    <property type="entry name" value="GLYCOSYL TRANSFERASE-RELATED"/>
    <property type="match status" value="1"/>
</dbReference>
<dbReference type="OrthoDB" id="9763050at2"/>
<evidence type="ECO:0000313" key="2">
    <source>
        <dbReference type="EMBL" id="AKU18648.1"/>
    </source>
</evidence>